<comment type="caution">
    <text evidence="2">The sequence shown here is derived from an EMBL/GenBank/DDBJ whole genome shotgun (WGS) entry which is preliminary data.</text>
</comment>
<dbReference type="Pfam" id="PF08757">
    <property type="entry name" value="CotH"/>
    <property type="match status" value="1"/>
</dbReference>
<dbReference type="EMBL" id="MHNZ01000030">
    <property type="protein sequence ID" value="OGZ55620.1"/>
    <property type="molecule type" value="Genomic_DNA"/>
</dbReference>
<evidence type="ECO:0000256" key="1">
    <source>
        <dbReference type="SAM" id="SignalP"/>
    </source>
</evidence>
<name>A0A1G2GZW6_9BACT</name>
<dbReference type="Proteomes" id="UP000177954">
    <property type="component" value="Unassembled WGS sequence"/>
</dbReference>
<dbReference type="STRING" id="1802129.A3J04_00665"/>
<organism evidence="2 3">
    <name type="scientific">Candidatus Ryanbacteria bacterium RIFCSPLOWO2_02_FULL_47_14</name>
    <dbReference type="NCBI Taxonomy" id="1802129"/>
    <lineage>
        <taxon>Bacteria</taxon>
        <taxon>Candidatus Ryaniibacteriota</taxon>
    </lineage>
</organism>
<protein>
    <submittedName>
        <fullName evidence="2">Uncharacterized protein</fullName>
    </submittedName>
</protein>
<sequence>MKSKLFVSLAVFLAIAAAYRFMQNRNISGRLDIIYQNPNAIARHFSPTWRSIKKISDFYYLPRTIFHASNLPTYRLTLSRKDMQTLLNSLPQLVGGKPLLAEEGKDTVLGRFQYGTVDAEVRVRNRGLLPNHWSAIKKSWNINFTNSTTLDGHASLRLFIPEDRRWASEFLEAHRAKKFGVLTPDLEFVKLIMNGKNFGVYLSIENWEPAFFEQKKRAIGEIFAETDQEHPEDIFRLDAIDKWQRRINPLDTSNDAALAYFLYVVSETSDEEFARRIPAILDMDAYYGWALESLVARNRHSKNTGNLNFYFDPSRGMFEPIAYDMFSWELGDTFEVAHNRLLNRIMSHEPFRKEFEKRARAYVKDAANLEDDLAVYDQTTKSIEKDIMADSAKLPPTYEFFRAYREHRGHIITNFEKITRWFDERGELPLLFAEETYPLGGANRSTYDFSSFDAISATPEEFRASYPQFYSLGSNKIGIGPGKILFRKNIIVPKGFILIIQPGTEIFMDENVSFISYSPIEARGKQDSPIVIRAASTWVPWGTFALVDTPQESVFTHTQLSGGSSAVVNGMTFPPSTISAFDSILSK</sequence>
<proteinExistence type="predicted"/>
<feature type="chain" id="PRO_5009583026" evidence="1">
    <location>
        <begin position="23"/>
        <end position="587"/>
    </location>
</feature>
<reference evidence="2 3" key="1">
    <citation type="journal article" date="2016" name="Nat. Commun.">
        <title>Thousands of microbial genomes shed light on interconnected biogeochemical processes in an aquifer system.</title>
        <authorList>
            <person name="Anantharaman K."/>
            <person name="Brown C.T."/>
            <person name="Hug L.A."/>
            <person name="Sharon I."/>
            <person name="Castelle C.J."/>
            <person name="Probst A.J."/>
            <person name="Thomas B.C."/>
            <person name="Singh A."/>
            <person name="Wilkins M.J."/>
            <person name="Karaoz U."/>
            <person name="Brodie E.L."/>
            <person name="Williams K.H."/>
            <person name="Hubbard S.S."/>
            <person name="Banfield J.F."/>
        </authorList>
    </citation>
    <scope>NUCLEOTIDE SEQUENCE [LARGE SCALE GENOMIC DNA]</scope>
</reference>
<feature type="signal peptide" evidence="1">
    <location>
        <begin position="1"/>
        <end position="22"/>
    </location>
</feature>
<dbReference type="InterPro" id="IPR014867">
    <property type="entry name" value="Spore_coat_CotH_CotH2/3/7"/>
</dbReference>
<dbReference type="PANTHER" id="PTHR40050">
    <property type="entry name" value="INNER SPORE COAT PROTEIN H"/>
    <property type="match status" value="1"/>
</dbReference>
<accession>A0A1G2GZW6</accession>
<dbReference type="AlphaFoldDB" id="A0A1G2GZW6"/>
<dbReference type="PANTHER" id="PTHR40050:SF1">
    <property type="entry name" value="INNER SPORE COAT PROTEIN H"/>
    <property type="match status" value="1"/>
</dbReference>
<evidence type="ECO:0000313" key="2">
    <source>
        <dbReference type="EMBL" id="OGZ55620.1"/>
    </source>
</evidence>
<keyword evidence="1" id="KW-0732">Signal</keyword>
<gene>
    <name evidence="2" type="ORF">A3J04_00665</name>
</gene>
<evidence type="ECO:0000313" key="3">
    <source>
        <dbReference type="Proteomes" id="UP000177954"/>
    </source>
</evidence>